<sequence>MEKRLHLVVSSPSKRSGGVPSSTLGLFLLLSLFSLSTLAASFTPSDCVGTLSSFPSCDKLDSILTKCNKVTGKQASIDCFCPQEVLDAYVGCKGEARQCVLSNTFDSSFDTEIANWHDACDPYLTQPATTPTIAAPTATLVVDKCRSYVESCAALSRVAAACTSSFTRPADVTSCRCQESAISLASVCEIDGSRDCLRQTPVTSSIWEFRNCDAASTFTGEPYFA</sequence>
<feature type="chain" id="PRO_5013248980" description="Extracellular membrane protein CFEM domain-containing protein" evidence="2">
    <location>
        <begin position="40"/>
        <end position="225"/>
    </location>
</feature>
<dbReference type="OrthoDB" id="5398531at2759"/>
<keyword evidence="4" id="KW-1185">Reference proteome</keyword>
<dbReference type="AlphaFoldDB" id="A0A1Q8RWY4"/>
<evidence type="ECO:0000313" key="4">
    <source>
        <dbReference type="Proteomes" id="UP000186583"/>
    </source>
</evidence>
<organism evidence="3 4">
    <name type="scientific">Colletotrichum chlorophyti</name>
    <dbReference type="NCBI Taxonomy" id="708187"/>
    <lineage>
        <taxon>Eukaryota</taxon>
        <taxon>Fungi</taxon>
        <taxon>Dikarya</taxon>
        <taxon>Ascomycota</taxon>
        <taxon>Pezizomycotina</taxon>
        <taxon>Sordariomycetes</taxon>
        <taxon>Hypocreomycetidae</taxon>
        <taxon>Glomerellales</taxon>
        <taxon>Glomerellaceae</taxon>
        <taxon>Colletotrichum</taxon>
    </lineage>
</organism>
<feature type="region of interest" description="Disordered" evidence="1">
    <location>
        <begin position="1"/>
        <end position="20"/>
    </location>
</feature>
<evidence type="ECO:0008006" key="5">
    <source>
        <dbReference type="Google" id="ProtNLM"/>
    </source>
</evidence>
<feature type="signal peptide" evidence="2">
    <location>
        <begin position="1"/>
        <end position="39"/>
    </location>
</feature>
<protein>
    <recommendedName>
        <fullName evidence="5">Extracellular membrane protein CFEM domain-containing protein</fullName>
    </recommendedName>
</protein>
<reference evidence="3 4" key="1">
    <citation type="submission" date="2016-11" db="EMBL/GenBank/DDBJ databases">
        <title>Draft Genome Assembly of Colletotrichum chlorophyti a pathogen of herbaceous plants.</title>
        <authorList>
            <person name="Gan P."/>
            <person name="Narusaka M."/>
            <person name="Tsushima A."/>
            <person name="Narusaka Y."/>
            <person name="Takano Y."/>
            <person name="Shirasu K."/>
        </authorList>
    </citation>
    <scope>NUCLEOTIDE SEQUENCE [LARGE SCALE GENOMIC DNA]</scope>
    <source>
        <strain evidence="3 4">NTL11</strain>
    </source>
</reference>
<dbReference type="Proteomes" id="UP000186583">
    <property type="component" value="Unassembled WGS sequence"/>
</dbReference>
<evidence type="ECO:0000256" key="1">
    <source>
        <dbReference type="SAM" id="MobiDB-lite"/>
    </source>
</evidence>
<evidence type="ECO:0000313" key="3">
    <source>
        <dbReference type="EMBL" id="OLN89644.1"/>
    </source>
</evidence>
<accession>A0A1Q8RWY4</accession>
<name>A0A1Q8RWY4_9PEZI</name>
<evidence type="ECO:0000256" key="2">
    <source>
        <dbReference type="SAM" id="SignalP"/>
    </source>
</evidence>
<proteinExistence type="predicted"/>
<keyword evidence="2" id="KW-0732">Signal</keyword>
<comment type="caution">
    <text evidence="3">The sequence shown here is derived from an EMBL/GenBank/DDBJ whole genome shotgun (WGS) entry which is preliminary data.</text>
</comment>
<gene>
    <name evidence="3" type="ORF">CCHL11_10035</name>
</gene>
<dbReference type="EMBL" id="MPGH01000076">
    <property type="protein sequence ID" value="OLN89644.1"/>
    <property type="molecule type" value="Genomic_DNA"/>
</dbReference>